<organism evidence="1 2">
    <name type="scientific">Populus tomentosa</name>
    <name type="common">Chinese white poplar</name>
    <dbReference type="NCBI Taxonomy" id="118781"/>
    <lineage>
        <taxon>Eukaryota</taxon>
        <taxon>Viridiplantae</taxon>
        <taxon>Streptophyta</taxon>
        <taxon>Embryophyta</taxon>
        <taxon>Tracheophyta</taxon>
        <taxon>Spermatophyta</taxon>
        <taxon>Magnoliopsida</taxon>
        <taxon>eudicotyledons</taxon>
        <taxon>Gunneridae</taxon>
        <taxon>Pentapetalae</taxon>
        <taxon>rosids</taxon>
        <taxon>fabids</taxon>
        <taxon>Malpighiales</taxon>
        <taxon>Salicaceae</taxon>
        <taxon>Saliceae</taxon>
        <taxon>Populus</taxon>
    </lineage>
</organism>
<proteinExistence type="predicted"/>
<sequence length="163" mass="18246">MGHPRSLDDSLGEPSDNFANDNSYGLTLHRSFQWLKIGEPLAEVQTSRTCSLHWGNFAEQLDMVDHREICGDQIIGLSKYASVREDRHAITALSTAMYNLCFLIPFLLHCRVSHIQANGRSLSPAFGVEIVEPSGKFVLEAQVNLLHQGYLKMMDLVPFLVGM</sequence>
<keyword evidence="2" id="KW-1185">Reference proteome</keyword>
<protein>
    <submittedName>
        <fullName evidence="1">Uncharacterized protein</fullName>
    </submittedName>
</protein>
<evidence type="ECO:0000313" key="2">
    <source>
        <dbReference type="Proteomes" id="UP000886885"/>
    </source>
</evidence>
<accession>A0A8X8C466</accession>
<reference evidence="1" key="1">
    <citation type="journal article" date="2020" name="bioRxiv">
        <title>Hybrid origin of Populus tomentosa Carr. identified through genome sequencing and phylogenomic analysis.</title>
        <authorList>
            <person name="An X."/>
            <person name="Gao K."/>
            <person name="Chen Z."/>
            <person name="Li J."/>
            <person name="Yang X."/>
            <person name="Yang X."/>
            <person name="Zhou J."/>
            <person name="Guo T."/>
            <person name="Zhao T."/>
            <person name="Huang S."/>
            <person name="Miao D."/>
            <person name="Khan W.U."/>
            <person name="Rao P."/>
            <person name="Ye M."/>
            <person name="Lei B."/>
            <person name="Liao W."/>
            <person name="Wang J."/>
            <person name="Ji L."/>
            <person name="Li Y."/>
            <person name="Guo B."/>
            <person name="Mustafa N.S."/>
            <person name="Li S."/>
            <person name="Yun Q."/>
            <person name="Keller S.R."/>
            <person name="Mao J."/>
            <person name="Zhang R."/>
            <person name="Strauss S.H."/>
        </authorList>
    </citation>
    <scope>NUCLEOTIDE SEQUENCE</scope>
    <source>
        <strain evidence="1">GM15</strain>
        <tissue evidence="1">Leaf</tissue>
    </source>
</reference>
<dbReference type="AlphaFoldDB" id="A0A8X8C466"/>
<comment type="caution">
    <text evidence="1">The sequence shown here is derived from an EMBL/GenBank/DDBJ whole genome shotgun (WGS) entry which is preliminary data.</text>
</comment>
<evidence type="ECO:0000313" key="1">
    <source>
        <dbReference type="EMBL" id="KAG6748041.1"/>
    </source>
</evidence>
<dbReference type="EMBL" id="JAAWWB010000028">
    <property type="protein sequence ID" value="KAG6748041.1"/>
    <property type="molecule type" value="Genomic_DNA"/>
</dbReference>
<gene>
    <name evidence="1" type="ORF">POTOM_047936</name>
</gene>
<name>A0A8X8C466_POPTO</name>
<dbReference type="Proteomes" id="UP000886885">
    <property type="component" value="Chromosome 14D"/>
</dbReference>